<comment type="caution">
    <text evidence="1">The sequence shown here is derived from an EMBL/GenBank/DDBJ whole genome shotgun (WGS) entry which is preliminary data.</text>
</comment>
<proteinExistence type="predicted"/>
<reference evidence="1" key="2">
    <citation type="submission" date="2022-02" db="EMBL/GenBank/DDBJ databases">
        <authorList>
            <person name="Elcheninov A.G."/>
            <person name="Sorokin D.Y."/>
            <person name="Kublanov I.V."/>
        </authorList>
    </citation>
    <scope>NUCLEOTIDE SEQUENCE</scope>
    <source>
        <strain evidence="1">AArc-St2</strain>
    </source>
</reference>
<dbReference type="Proteomes" id="UP001203207">
    <property type="component" value="Unassembled WGS sequence"/>
</dbReference>
<evidence type="ECO:0000313" key="2">
    <source>
        <dbReference type="Proteomes" id="UP001203207"/>
    </source>
</evidence>
<gene>
    <name evidence="1" type="ORF">AArcSt2_11865</name>
</gene>
<name>A0AAE3FYC1_9EURY</name>
<evidence type="ECO:0000313" key="1">
    <source>
        <dbReference type="EMBL" id="MCL9817643.1"/>
    </source>
</evidence>
<dbReference type="RefSeq" id="WP_250584879.1">
    <property type="nucleotide sequence ID" value="NZ_JAKRVX010000004.1"/>
</dbReference>
<accession>A0AAE3FYC1</accession>
<organism evidence="1 2">
    <name type="scientific">Natronocalculus amylovorans</name>
    <dbReference type="NCBI Taxonomy" id="2917812"/>
    <lineage>
        <taxon>Archaea</taxon>
        <taxon>Methanobacteriati</taxon>
        <taxon>Methanobacteriota</taxon>
        <taxon>Stenosarchaea group</taxon>
        <taxon>Halobacteria</taxon>
        <taxon>Halobacteriales</taxon>
        <taxon>Haloferacaceae</taxon>
        <taxon>Natronocalculus</taxon>
    </lineage>
</organism>
<dbReference type="SUPFAM" id="SSF102705">
    <property type="entry name" value="NIF3 (NGG1p interacting factor 3)-like"/>
    <property type="match status" value="1"/>
</dbReference>
<dbReference type="EMBL" id="JAKRVX010000004">
    <property type="protein sequence ID" value="MCL9817643.1"/>
    <property type="molecule type" value="Genomic_DNA"/>
</dbReference>
<sequence length="278" mass="29864">MGLSTTEIMDLSLELVDWDTIPGDSTIYVPGEDIETALVGIDLESPEIQLAAQEGYDLALAHHPTGDRARLEFTAVLEKQISFMTAHGVPEDVASAAAKGLIDRMDHAAHSMNFRHDPSIAELLGQPYMNIHLAPDEIGRRMMDEVADSLADDASVGDLVDAFYAEFDEFQDAQTEIKTRLGDAENELGTVAVHHAAGTNGGADVARAYFEHGVDTVVYIHIGPGDTQTLREEFQDSGKNLVITGHIASDAIGLNVLIDTLEAHGVECTPISGCTIGR</sequence>
<dbReference type="AlphaFoldDB" id="A0AAE3FYC1"/>
<reference evidence="1" key="1">
    <citation type="journal article" date="2022" name="Syst. Appl. Microbiol.">
        <title>Natronocalculus amylovorans gen. nov., sp. nov., and Natranaeroarchaeum aerophilus sp. nov., dominant culturable amylolytic natronoarchaea from hypersaline soda lakes in southwestern Siberia.</title>
        <authorList>
            <person name="Sorokin D.Y."/>
            <person name="Elcheninov A.G."/>
            <person name="Khizhniak T.V."/>
            <person name="Koenen M."/>
            <person name="Bale N.J."/>
            <person name="Damste J.S.S."/>
            <person name="Kublanov I.V."/>
        </authorList>
    </citation>
    <scope>NUCLEOTIDE SEQUENCE</scope>
    <source>
        <strain evidence="1">AArc-St2</strain>
    </source>
</reference>
<protein>
    <submittedName>
        <fullName evidence="1">Nif3-like dinuclear metal center hexameric protein</fullName>
    </submittedName>
</protein>
<keyword evidence="2" id="KW-1185">Reference proteome</keyword>
<dbReference type="InterPro" id="IPR036069">
    <property type="entry name" value="DUF34/NIF3_sf"/>
</dbReference>